<keyword evidence="1" id="KW-0812">Transmembrane</keyword>
<keyword evidence="1" id="KW-1133">Transmembrane helix</keyword>
<gene>
    <name evidence="2" type="ORF">DMENIID0002_00180</name>
</gene>
<sequence length="838" mass="93848">MLIKRFFINLSIIVCTIVVILTLLILSSSKGYLDKPIKKIIEFYLDKKAMKIRIGNLQVRNNILSIDKIFMDLANNAQGEITNFKISFIIDDITTKPLIISTIDIDSFSLISKDDQLVINAKISARSIVDFFKNKIATQLNLGPIKNISLLDSYGEKLPDGEGFCSYNSKISRASKKSINCKLEFGDKAYLLFNSVLDGSIIQASGNAQNIPIMIYQIAEKIIPDNQVILFLQEYMKGGYIRNGEFDFNFDKNSLEKNISLETALKAKLHVVDLEYQYDKDYPPLRKIDTDVTISGLSVKFILNQAYSSDSLISGGVITFDWQGMDNSNFIVNANAKGSVNDLIDFISSEDYNKVKKQGIDLKKITGIANSKIGIIIPISPVIKNTYDISTIITEVNGKAFSDNIILKNAKITGTFNGDKVNLIGIGKINGYDSNLLIDVNVTDNNQDDYQNLLKVKTTIMANNQKVGILKLISGISVLDFEYKEQKDGKSLIKANTNLKNLEFYIDKISIHKKLGSEANFTLTGQLYNNLNGDIDFNLSGENNLKIVGKVKVAEDKYDVTLPVMKYNTTDLVGKLLLGKDSLNAEIQGRQLDLSESNMMQFLEKEGDSKNVHLTVDVDRVRLKNNIMLDKLNLQIDCNKIKCFSGSLNSKIGTRSFKMLLTDKKDIEQWIVTCDNAGALFRGIGMYNKMKSGIINLTLDTKRYDAKKGEVIPIVDGTFDIKHFVTTDVPFLTRMVSVVSFPGFMSFILNNKDIMFKDMTGRFSYIGNTINIADTSATGPFFDFTMQGTIDTHKHQIKLHGNVIPSFFFASNVITKVPIVGKIFSKVVPYSMEMKYKE</sequence>
<dbReference type="EMBL" id="AP029170">
    <property type="protein sequence ID" value="BFD45372.1"/>
    <property type="molecule type" value="Genomic_DNA"/>
</dbReference>
<accession>A0AAT9G6F8</accession>
<organism evidence="2">
    <name type="scientific">Candidatus Tisiphia endosymbiont of Sergentomyia squamirostris</name>
    <dbReference type="NCBI Taxonomy" id="3113639"/>
    <lineage>
        <taxon>Bacteria</taxon>
        <taxon>Pseudomonadati</taxon>
        <taxon>Pseudomonadota</taxon>
        <taxon>Alphaproteobacteria</taxon>
        <taxon>Rickettsiales</taxon>
        <taxon>Rickettsiaceae</taxon>
        <taxon>Rickettsieae</taxon>
        <taxon>Candidatus Tisiphia</taxon>
    </lineage>
</organism>
<feature type="transmembrane region" description="Helical" evidence="1">
    <location>
        <begin position="7"/>
        <end position="26"/>
    </location>
</feature>
<dbReference type="AlphaFoldDB" id="A0AAT9G6F8"/>
<proteinExistence type="predicted"/>
<reference evidence="2" key="1">
    <citation type="submission" date="2024-01" db="EMBL/GenBank/DDBJ databases">
        <title>Sequencing the genomes of a sandfly, Sergentomyia squamirostris, and its two endosymbionts.</title>
        <authorList>
            <person name="Itokawa K."/>
            <person name="Sanjoba C."/>
        </authorList>
    </citation>
    <scope>NUCLEOTIDE SEQUENCE</scope>
    <source>
        <strain evidence="2">RiSSQ</strain>
    </source>
</reference>
<evidence type="ECO:0000313" key="2">
    <source>
        <dbReference type="EMBL" id="BFD45372.1"/>
    </source>
</evidence>
<name>A0AAT9G6F8_9RICK</name>
<protein>
    <submittedName>
        <fullName evidence="2">DUF3971 domain-containing protein</fullName>
    </submittedName>
</protein>
<keyword evidence="1" id="KW-0472">Membrane</keyword>
<evidence type="ECO:0000256" key="1">
    <source>
        <dbReference type="SAM" id="Phobius"/>
    </source>
</evidence>